<organism evidence="1 2">
    <name type="scientific">Candidatus Nealsonbacteria bacterium RIFCSPLOWO2_01_FULL_41_9</name>
    <dbReference type="NCBI Taxonomy" id="1801671"/>
    <lineage>
        <taxon>Bacteria</taxon>
        <taxon>Candidatus Nealsoniibacteriota</taxon>
    </lineage>
</organism>
<dbReference type="Proteomes" id="UP000176406">
    <property type="component" value="Unassembled WGS sequence"/>
</dbReference>
<proteinExistence type="predicted"/>
<gene>
    <name evidence="1" type="ORF">A3A08_00010</name>
</gene>
<dbReference type="AlphaFoldDB" id="A0A1G2ECM4"/>
<protein>
    <submittedName>
        <fullName evidence="1">Uncharacterized protein</fullName>
    </submittedName>
</protein>
<accession>A0A1G2ECM4</accession>
<name>A0A1G2ECM4_9BACT</name>
<dbReference type="EMBL" id="MHMG01000027">
    <property type="protein sequence ID" value="OGZ23031.1"/>
    <property type="molecule type" value="Genomic_DNA"/>
</dbReference>
<sequence>MANKIAKITEYLVYLALASLVVIWFSINSASSDNVAVSATVSSSMVSCTTATDTINFLATLDNSTISSTTDAVTTMSSSGSIQITVYDTGSTSYGGGLVGPSGNAFIESPSSTFSATATLVAGQEMYGLQAATTSGTNVKISTRYNYASATSLLIGRIATDTVNPTVIASSSAAVSSEKVAATLKAAAAITTPGGAYTDTITFGCLGGI</sequence>
<comment type="caution">
    <text evidence="1">The sequence shown here is derived from an EMBL/GenBank/DDBJ whole genome shotgun (WGS) entry which is preliminary data.</text>
</comment>
<reference evidence="1 2" key="1">
    <citation type="journal article" date="2016" name="Nat. Commun.">
        <title>Thousands of microbial genomes shed light on interconnected biogeochemical processes in an aquifer system.</title>
        <authorList>
            <person name="Anantharaman K."/>
            <person name="Brown C.T."/>
            <person name="Hug L.A."/>
            <person name="Sharon I."/>
            <person name="Castelle C.J."/>
            <person name="Probst A.J."/>
            <person name="Thomas B.C."/>
            <person name="Singh A."/>
            <person name="Wilkins M.J."/>
            <person name="Karaoz U."/>
            <person name="Brodie E.L."/>
            <person name="Williams K.H."/>
            <person name="Hubbard S.S."/>
            <person name="Banfield J.F."/>
        </authorList>
    </citation>
    <scope>NUCLEOTIDE SEQUENCE [LARGE SCALE GENOMIC DNA]</scope>
</reference>
<evidence type="ECO:0000313" key="1">
    <source>
        <dbReference type="EMBL" id="OGZ23031.1"/>
    </source>
</evidence>
<evidence type="ECO:0000313" key="2">
    <source>
        <dbReference type="Proteomes" id="UP000176406"/>
    </source>
</evidence>